<dbReference type="InterPro" id="IPR042046">
    <property type="entry name" value="Lipoprotein_11_N"/>
</dbReference>
<evidence type="ECO:0000256" key="6">
    <source>
        <dbReference type="SAM" id="SignalP"/>
    </source>
</evidence>
<evidence type="ECO:0000313" key="8">
    <source>
        <dbReference type="EnsemblMetazoa" id="XP_012550429.1"/>
    </source>
</evidence>
<organism evidence="7">
    <name type="scientific">Bombyx mori</name>
    <name type="common">Silk moth</name>
    <dbReference type="NCBI Taxonomy" id="7091"/>
    <lineage>
        <taxon>Eukaryota</taxon>
        <taxon>Metazoa</taxon>
        <taxon>Ecdysozoa</taxon>
        <taxon>Arthropoda</taxon>
        <taxon>Hexapoda</taxon>
        <taxon>Insecta</taxon>
        <taxon>Pterygota</taxon>
        <taxon>Neoptera</taxon>
        <taxon>Endopterygota</taxon>
        <taxon>Lepidoptera</taxon>
        <taxon>Glossata</taxon>
        <taxon>Ditrysia</taxon>
        <taxon>Bombycoidea</taxon>
        <taxon>Bombycidae</taxon>
        <taxon>Bombycinae</taxon>
        <taxon>Bombyx</taxon>
    </lineage>
</organism>
<protein>
    <submittedName>
        <fullName evidence="7">30K protein 9</fullName>
    </submittedName>
</protein>
<dbReference type="HOGENOM" id="CLU_053201_2_0_1"/>
<reference evidence="7" key="2">
    <citation type="submission" date="2011-10" db="EMBL/GenBank/DDBJ databases">
        <authorList>
            <person name="Zhang Z."/>
            <person name="Shi X."/>
            <person name="Li Y."/>
            <person name="Wang G."/>
            <person name="Wang J."/>
        </authorList>
    </citation>
    <scope>NUCLEOTIDE SEQUENCE</scope>
</reference>
<dbReference type="Gene3D" id="1.10.10.2400">
    <property type="entry name" value="Lepidopteran low molecular weight (30 kD) lipoprotein, N-terminal domain"/>
    <property type="match status" value="1"/>
</dbReference>
<comment type="subcellular location">
    <subcellularLocation>
        <location evidence="1">Secreted</location>
    </subcellularLocation>
</comment>
<accession>H9J4M5</accession>
<dbReference type="InterPro" id="IPR035992">
    <property type="entry name" value="Ricin_B-like_lectins"/>
</dbReference>
<evidence type="ECO:0000256" key="3">
    <source>
        <dbReference type="ARBA" id="ARBA00022729"/>
    </source>
</evidence>
<dbReference type="SMR" id="H9J4M5"/>
<keyword evidence="3 6" id="KW-0732">Signal</keyword>
<dbReference type="EnsemblMetazoa" id="XM_021351196.2">
    <property type="protein sequence ID" value="XP_021206871.1"/>
    <property type="gene ID" value="GeneID_692452"/>
</dbReference>
<reference evidence="8" key="4">
    <citation type="submission" date="2022-06" db="UniProtKB">
        <authorList>
            <consortium name="EnsemblMetazoa"/>
        </authorList>
    </citation>
    <scope>IDENTIFICATION</scope>
    <source>
        <strain evidence="8">p50T (Dazao)</strain>
    </source>
</reference>
<reference evidence="9" key="1">
    <citation type="journal article" date="2008" name="Insect Biochem. Mol. Biol.">
        <title>The genome of a lepidopteran model insect, the silkworm Bombyx mori.</title>
        <authorList>
            <consortium name="International Silkworm Genome Consortium"/>
        </authorList>
    </citation>
    <scope>NUCLEOTIDE SEQUENCE [LARGE SCALE GENOMIC DNA]</scope>
    <source>
        <strain evidence="9">p50T</strain>
    </source>
</reference>
<dbReference type="InterPro" id="IPR004943">
    <property type="entry name" value="Lipoprotein_11"/>
</dbReference>
<dbReference type="Gene3D" id="2.80.10.50">
    <property type="match status" value="1"/>
</dbReference>
<dbReference type="EnsemblMetazoa" id="XM_012694975.3">
    <property type="protein sequence ID" value="XP_012550429.1"/>
    <property type="gene ID" value="GeneID_692452"/>
</dbReference>
<evidence type="ECO:0000256" key="5">
    <source>
        <dbReference type="ARBA" id="ARBA00024024"/>
    </source>
</evidence>
<comment type="similarity">
    <text evidence="5">Belongs to the 30 kDa lipoprotein family.</text>
</comment>
<feature type="signal peptide" evidence="6">
    <location>
        <begin position="1"/>
        <end position="16"/>
    </location>
</feature>
<keyword evidence="2" id="KW-0964">Secreted</keyword>
<dbReference type="SUPFAM" id="SSF50370">
    <property type="entry name" value="Ricin B-like lectins"/>
    <property type="match status" value="1"/>
</dbReference>
<evidence type="ECO:0000313" key="9">
    <source>
        <dbReference type="Proteomes" id="UP000005204"/>
    </source>
</evidence>
<evidence type="ECO:0000313" key="7">
    <source>
        <dbReference type="EMBL" id="AFC87807.1"/>
    </source>
</evidence>
<dbReference type="Proteomes" id="UP000005204">
    <property type="component" value="Unassembled WGS sequence"/>
</dbReference>
<dbReference type="Pfam" id="PF03260">
    <property type="entry name" value="Lipoprotein_11"/>
    <property type="match status" value="1"/>
</dbReference>
<reference evidence="7" key="3">
    <citation type="journal article" date="2015" name="J. Insect Sci.">
        <title>Identification and Characterization of 30 K Protein Genes Found in Bombyx mori (Lepidoptera: Bombycidae) Transcriptome.</title>
        <authorList>
            <person name="Shi X.F."/>
            <person name="Li Y.N."/>
            <person name="Yi Y.Z."/>
            <person name="Xiao X.G."/>
            <person name="Zhang Z.F."/>
        </authorList>
    </citation>
    <scope>NUCLEOTIDE SEQUENCE</scope>
</reference>
<sequence length="266" mass="30674">MKTLAVLALCLVAASATPSIDGDDRYPIHAPSGYEDIVTNAIITRNYEAAASMTVQLKRRSSGRYITIIVNRLIRENKRNLCDLAYKLWDYMDESQEIVKEYFPVIFRQIFSENSVKIINKRDNLAIKLGDALDSDNDRVAYGDANDKTSDNVGWKLIPLWDDNRVYFKIFSVHRNQYLKLGTRIDVDNDHGVYGDDRADTHRHQWYLKPVELENQVLFYIYNRQYDQALKLGRNVDSDGDRRAYSSSSSVEGQPELYAWSISILN</sequence>
<dbReference type="AlphaFoldDB" id="H9J4M5"/>
<proteinExistence type="evidence at transcript level"/>
<dbReference type="GO" id="GO:0005576">
    <property type="term" value="C:extracellular region"/>
    <property type="evidence" value="ECO:0007669"/>
    <property type="project" value="UniProtKB-SubCell"/>
</dbReference>
<keyword evidence="4" id="KW-0449">Lipoprotein</keyword>
<gene>
    <name evidence="8" type="primary">692452</name>
</gene>
<dbReference type="PaxDb" id="7091-BGIBMGA004465-TA"/>
<keyword evidence="9" id="KW-1185">Reference proteome</keyword>
<dbReference type="EMBL" id="JN977527">
    <property type="protein sequence ID" value="AFC87807.1"/>
    <property type="molecule type" value="mRNA"/>
</dbReference>
<evidence type="ECO:0000256" key="2">
    <source>
        <dbReference type="ARBA" id="ARBA00022525"/>
    </source>
</evidence>
<evidence type="ECO:0000256" key="1">
    <source>
        <dbReference type="ARBA" id="ARBA00004613"/>
    </source>
</evidence>
<feature type="chain" id="PRO_5010835097" evidence="6">
    <location>
        <begin position="17"/>
        <end position="266"/>
    </location>
</feature>
<name>H9J4M5_BOMMO</name>
<evidence type="ECO:0000256" key="4">
    <source>
        <dbReference type="ARBA" id="ARBA00023288"/>
    </source>
</evidence>
<dbReference type="InParanoid" id="H9J4M5"/>